<dbReference type="EMBL" id="FRAD01000024">
    <property type="protein sequence ID" value="SHK35674.1"/>
    <property type="molecule type" value="Genomic_DNA"/>
</dbReference>
<feature type="domain" description="Nephrocystin 3-like N-terminal" evidence="2">
    <location>
        <begin position="22"/>
        <end position="72"/>
    </location>
</feature>
<dbReference type="OrthoDB" id="9781752at2"/>
<organism evidence="3 4">
    <name type="scientific">Hathewaya proteolytica DSM 3090</name>
    <dbReference type="NCBI Taxonomy" id="1121331"/>
    <lineage>
        <taxon>Bacteria</taxon>
        <taxon>Bacillati</taxon>
        <taxon>Bacillota</taxon>
        <taxon>Clostridia</taxon>
        <taxon>Eubacteriales</taxon>
        <taxon>Clostridiaceae</taxon>
        <taxon>Hathewaya</taxon>
    </lineage>
</organism>
<dbReference type="Proteomes" id="UP000183952">
    <property type="component" value="Unassembled WGS sequence"/>
</dbReference>
<dbReference type="InterPro" id="IPR027417">
    <property type="entry name" value="P-loop_NTPase"/>
</dbReference>
<protein>
    <recommendedName>
        <fullName evidence="2">Nephrocystin 3-like N-terminal domain-containing protein</fullName>
    </recommendedName>
</protein>
<evidence type="ECO:0000313" key="4">
    <source>
        <dbReference type="Proteomes" id="UP000183952"/>
    </source>
</evidence>
<dbReference type="InterPro" id="IPR056884">
    <property type="entry name" value="NPHP3-like_N"/>
</dbReference>
<accession>A0A1M6RTD8</accession>
<evidence type="ECO:0000256" key="1">
    <source>
        <dbReference type="ARBA" id="ARBA00022737"/>
    </source>
</evidence>
<name>A0A1M6RTD8_9CLOT</name>
<evidence type="ECO:0000313" key="3">
    <source>
        <dbReference type="EMBL" id="SHK35674.1"/>
    </source>
</evidence>
<dbReference type="AlphaFoldDB" id="A0A1M6RTD8"/>
<sequence length="360" mass="41087">MNGNINNYFLGGNTSCKFFSLFHEAIDLKQANRVFYLKGGPGTGKSTLMKSVGSHFETLGYDIDYFHCSSDCDSLDCILINNLKIALFDGTAPHTMDPKYPGAVDEIVDLSLNWDESKLKSSREKIIKCQENLSVYYDRCFSYLKCCRNLLENNSFTMKKAINHKEYVSLLGELSKEIFSNSIKSMDCPTNSRHLFISAFAPQGAVSYVNELIKKSHKTYLLKGSIGRNHMLQDLVKTALNMGLSVDAFHNPLAPEKLEHIYIKELNISIVSDNQYCPLDTPYKIIYLDRFLKSELVCDFLQDMKENKAYSDEMLSIALNMLKMTKKTHDDLENIYIDAVDFNKINSIRDNIIEKIHSFI</sequence>
<dbReference type="RefSeq" id="WP_084672255.1">
    <property type="nucleotide sequence ID" value="NZ_FRAD01000024.1"/>
</dbReference>
<keyword evidence="4" id="KW-1185">Reference proteome</keyword>
<evidence type="ECO:0000259" key="2">
    <source>
        <dbReference type="Pfam" id="PF24883"/>
    </source>
</evidence>
<dbReference type="SUPFAM" id="SSF52540">
    <property type="entry name" value="P-loop containing nucleoside triphosphate hydrolases"/>
    <property type="match status" value="2"/>
</dbReference>
<keyword evidence="1" id="KW-0677">Repeat</keyword>
<dbReference type="Pfam" id="PF24883">
    <property type="entry name" value="NPHP3_N"/>
    <property type="match status" value="1"/>
</dbReference>
<dbReference type="STRING" id="1121331.SAMN02745248_02362"/>
<reference evidence="3 4" key="1">
    <citation type="submission" date="2016-11" db="EMBL/GenBank/DDBJ databases">
        <authorList>
            <person name="Jaros S."/>
            <person name="Januszkiewicz K."/>
            <person name="Wedrychowicz H."/>
        </authorList>
    </citation>
    <scope>NUCLEOTIDE SEQUENCE [LARGE SCALE GENOMIC DNA]</scope>
    <source>
        <strain evidence="3 4">DSM 3090</strain>
    </source>
</reference>
<proteinExistence type="predicted"/>
<gene>
    <name evidence="3" type="ORF">SAMN02745248_02362</name>
</gene>